<feature type="compositionally biased region" description="Polar residues" evidence="1">
    <location>
        <begin position="270"/>
        <end position="324"/>
    </location>
</feature>
<dbReference type="RefSeq" id="WP_090019940.1">
    <property type="nucleotide sequence ID" value="NZ_FNCE01000006.1"/>
</dbReference>
<dbReference type="EMBL" id="FNCE01000006">
    <property type="protein sequence ID" value="SDG14632.1"/>
    <property type="molecule type" value="Genomic_DNA"/>
</dbReference>
<gene>
    <name evidence="2" type="ORF">SAMN05216241_1068</name>
</gene>
<dbReference type="SUPFAM" id="SSF141072">
    <property type="entry name" value="CalX-like"/>
    <property type="match status" value="1"/>
</dbReference>
<evidence type="ECO:0000313" key="2">
    <source>
        <dbReference type="EMBL" id="SDG14632.1"/>
    </source>
</evidence>
<dbReference type="STRING" id="1082479.SAMN05216241_1068"/>
<protein>
    <submittedName>
        <fullName evidence="2">Uncharacterized protein</fullName>
    </submittedName>
</protein>
<organism evidence="2 3">
    <name type="scientific">Limimonas halophila</name>
    <dbReference type="NCBI Taxonomy" id="1082479"/>
    <lineage>
        <taxon>Bacteria</taxon>
        <taxon>Pseudomonadati</taxon>
        <taxon>Pseudomonadota</taxon>
        <taxon>Alphaproteobacteria</taxon>
        <taxon>Rhodospirillales</taxon>
        <taxon>Rhodovibrionaceae</taxon>
        <taxon>Limimonas</taxon>
    </lineage>
</organism>
<reference evidence="2 3" key="1">
    <citation type="submission" date="2016-10" db="EMBL/GenBank/DDBJ databases">
        <authorList>
            <person name="de Groot N.N."/>
        </authorList>
    </citation>
    <scope>NUCLEOTIDE SEQUENCE [LARGE SCALE GENOMIC DNA]</scope>
    <source>
        <strain evidence="2 3">DSM 25584</strain>
    </source>
</reference>
<proteinExistence type="predicted"/>
<dbReference type="OrthoDB" id="82462at41295"/>
<name>A0A1G7RV72_9PROT</name>
<accession>A0A1G7RV72</accession>
<keyword evidence="3" id="KW-1185">Reference proteome</keyword>
<sequence length="1187" mass="117256">MVDRLILDGDGGTTPIAAPLGGASHDGFNVIGTAATETIQIQANQQTAGQVTNFAANGDTVQFAGSVTDYDFQVSGFGLEITDTVTGTTSTISLNNDIANAASQLQFADGTIDAGIDSSGDSPAVSVGGQTFADGDSVDPNNVTVGDATGIGRGGDPVEPQQDFSLSDSPNVVDEGGTVTYTVTTNQALSEDTTLQLATSGSDLGGNAAEAGQDDFTLSTGSVTFNAGAEAGDTLTFTLDASRDNVSEGLEGVQVSLLDENFDQVASETTGISNVPTGNTNQLTTGQDNVGPQQALETTASNDTTQGVIDMSSSSDGTLQSFDSIDSAGGQSDELVVSTIGSGSGAVTVNPTVDNTEQLFVSNNATGGSDVLTYNTSNTSGTNEFWSDGSASGSTTEISNVENTGAVFGLSGAEGTLRAVFANDAVSGDSDSINVTATGGSSATIDTDNAAGDTDVVETLSVTSTGGEENTVLTTDNSSSSNDIGNAFETIEVGGTADLDLGIVEDDASDVATRTVDAAGFEGDLTATFGTTDASASGGISATGGAGDDTVDLGNLGSTNVSGTSIDVATGSGDDTVDLGSNDYSGDTTLDGGAGTDEVIAAGTGNLSPGSGATLNNFETFSAEFQSGSSGNVDLSNLGDFENVNAVVGSGGLAGAGSGITANSVGADSNFALQANTSGGTELGFLDVRLASGEASGNSDALGFTIENNAADTGNGSGTFTIGSGGDGLVLDSGDVGGNGEAEQVNLTLNSANDQTSGDTDVADIEFTSIQDSTIESLDLNGDADVKISAAIGGSSSGNTVDAGDLTGFVDLTFSGGVDHDVTGTANDDTFDFGSIADSGDVLNGGDGDDTLSVSASQSGSGTTSINAPETSNIETVDVSLTANGAGTMTAPAVAALDASNLAGSETIELSATLTSGGGGELSIARLDNLADGASVDIKGDATAGSSGAVELNLGGSGDSQSINVGLDASGQTVDELALDASGGSNGIETLNLDVNDGSGESDTNATISDLDVANTTTITASSSDDNLLVSNVTNGSSIETVDLSDFGGGFEIAALGSTGGSVTYDLGELAEGVNNQIASGEGNDSLNDTASVINLETDENDTLVFDGIDNNLRVNGGDFGGDIVDDTLDFSNVSGVNSTDDLTFTGGNFDDDSTSDDTQISSDAFDGDLVFIDTNVNTFNNDDFVF</sequence>
<feature type="region of interest" description="Disordered" evidence="1">
    <location>
        <begin position="270"/>
        <end position="327"/>
    </location>
</feature>
<evidence type="ECO:0000256" key="1">
    <source>
        <dbReference type="SAM" id="MobiDB-lite"/>
    </source>
</evidence>
<evidence type="ECO:0000313" key="3">
    <source>
        <dbReference type="Proteomes" id="UP000199415"/>
    </source>
</evidence>
<dbReference type="InterPro" id="IPR038081">
    <property type="entry name" value="CalX-like_sf"/>
</dbReference>
<dbReference type="AlphaFoldDB" id="A0A1G7RV72"/>
<dbReference type="Proteomes" id="UP000199415">
    <property type="component" value="Unassembled WGS sequence"/>
</dbReference>
<feature type="region of interest" description="Disordered" evidence="1">
    <location>
        <begin position="842"/>
        <end position="870"/>
    </location>
</feature>
<feature type="compositionally biased region" description="Polar residues" evidence="1">
    <location>
        <begin position="852"/>
        <end position="870"/>
    </location>
</feature>